<dbReference type="PROSITE" id="PS51679">
    <property type="entry name" value="SAM_MT_C5"/>
    <property type="match status" value="1"/>
</dbReference>
<dbReference type="GO" id="GO:0044027">
    <property type="term" value="P:negative regulation of gene expression via chromosomal CpG island methylation"/>
    <property type="evidence" value="ECO:0007669"/>
    <property type="project" value="TreeGrafter"/>
</dbReference>
<dbReference type="GO" id="GO:0003677">
    <property type="term" value="F:DNA binding"/>
    <property type="evidence" value="ECO:0007669"/>
    <property type="project" value="TreeGrafter"/>
</dbReference>
<dbReference type="GO" id="GO:0003886">
    <property type="term" value="F:DNA (cytosine-5-)-methyltransferase activity"/>
    <property type="evidence" value="ECO:0007669"/>
    <property type="project" value="UniProtKB-EC"/>
</dbReference>
<comment type="catalytic activity">
    <reaction evidence="6">
        <text>a 2'-deoxycytidine in DNA + S-adenosyl-L-methionine = a 5-methyl-2'-deoxycytidine in DNA + S-adenosyl-L-homocysteine + H(+)</text>
        <dbReference type="Rhea" id="RHEA:13681"/>
        <dbReference type="Rhea" id="RHEA-COMP:11369"/>
        <dbReference type="Rhea" id="RHEA-COMP:11370"/>
        <dbReference type="ChEBI" id="CHEBI:15378"/>
        <dbReference type="ChEBI" id="CHEBI:57856"/>
        <dbReference type="ChEBI" id="CHEBI:59789"/>
        <dbReference type="ChEBI" id="CHEBI:85452"/>
        <dbReference type="ChEBI" id="CHEBI:85454"/>
        <dbReference type="EC" id="2.1.1.37"/>
    </reaction>
</comment>
<reference evidence="7 8" key="1">
    <citation type="submission" date="2016-09" db="EMBL/GenBank/DDBJ databases">
        <title>Extensive genetic diversity and differential bi-allelic expression allows diatom success in the polar Southern Ocean.</title>
        <authorList>
            <consortium name="DOE Joint Genome Institute"/>
            <person name="Mock T."/>
            <person name="Otillar R.P."/>
            <person name="Strauss J."/>
            <person name="Dupont C."/>
            <person name="Frickenhaus S."/>
            <person name="Maumus F."/>
            <person name="Mcmullan M."/>
            <person name="Sanges R."/>
            <person name="Schmutz J."/>
            <person name="Toseland A."/>
            <person name="Valas R."/>
            <person name="Veluchamy A."/>
            <person name="Ward B.J."/>
            <person name="Allen A."/>
            <person name="Barry K."/>
            <person name="Falciatore A."/>
            <person name="Ferrante M."/>
            <person name="Fortunato A.E."/>
            <person name="Gloeckner G."/>
            <person name="Gruber A."/>
            <person name="Hipkin R."/>
            <person name="Janech M."/>
            <person name="Kroth P."/>
            <person name="Leese F."/>
            <person name="Lindquist E."/>
            <person name="Lyon B.R."/>
            <person name="Martin J."/>
            <person name="Mayer C."/>
            <person name="Parker M."/>
            <person name="Quesneville H."/>
            <person name="Raymond J."/>
            <person name="Uhlig C."/>
            <person name="Valentin K.U."/>
            <person name="Worden A.Z."/>
            <person name="Armbrust E.V."/>
            <person name="Bowler C."/>
            <person name="Green B."/>
            <person name="Moulton V."/>
            <person name="Van Oosterhout C."/>
            <person name="Grigoriev I."/>
        </authorList>
    </citation>
    <scope>NUCLEOTIDE SEQUENCE [LARGE SCALE GENOMIC DNA]</scope>
    <source>
        <strain evidence="7 8">CCMP1102</strain>
    </source>
</reference>
<evidence type="ECO:0000256" key="3">
    <source>
        <dbReference type="ARBA" id="ARBA00022691"/>
    </source>
</evidence>
<comment type="similarity">
    <text evidence="4 5">Belongs to the class I-like SAM-binding methyltransferase superfamily. C5-methyltransferase family.</text>
</comment>
<gene>
    <name evidence="7" type="ORF">FRACYDRAFT_240634</name>
</gene>
<dbReference type="InterPro" id="IPR001525">
    <property type="entry name" value="C5_MeTfrase"/>
</dbReference>
<dbReference type="PRINTS" id="PR00105">
    <property type="entry name" value="C5METTRFRASE"/>
</dbReference>
<evidence type="ECO:0000313" key="8">
    <source>
        <dbReference type="Proteomes" id="UP000095751"/>
    </source>
</evidence>
<dbReference type="PANTHER" id="PTHR10629">
    <property type="entry name" value="CYTOSINE-SPECIFIC METHYLTRANSFERASE"/>
    <property type="match status" value="1"/>
</dbReference>
<dbReference type="PROSITE" id="PS00094">
    <property type="entry name" value="C5_MTASE_1"/>
    <property type="match status" value="1"/>
</dbReference>
<dbReference type="InterPro" id="IPR050390">
    <property type="entry name" value="C5-Methyltransferase"/>
</dbReference>
<dbReference type="InParanoid" id="A0A1E7FCN5"/>
<dbReference type="InterPro" id="IPR029063">
    <property type="entry name" value="SAM-dependent_MTases_sf"/>
</dbReference>
<dbReference type="AlphaFoldDB" id="A0A1E7FCN5"/>
<name>A0A1E7FCN5_9STRA</name>
<keyword evidence="1 4" id="KW-0489">Methyltransferase</keyword>
<evidence type="ECO:0000256" key="6">
    <source>
        <dbReference type="RuleBase" id="RU000417"/>
    </source>
</evidence>
<dbReference type="KEGG" id="fcy:FRACYDRAFT_240634"/>
<dbReference type="EC" id="2.1.1.37" evidence="6"/>
<keyword evidence="2 4" id="KW-0808">Transferase</keyword>
<sequence>MQCLCSGGKNKVNMRDHDPWFIFYGYEMDDWVGFWCTLLVLEPKENKIKFTLQLQDQKSGRRVAQGSHTLCGGCCNSTQPKESSPLEPFRIRDFVLHFAQKYDYLHASLQQQNQLFSPAAETKKRNLDRRIRKIRNDPGRKVVEYKVRWKSSSLSANEESTCWLIAENLDQNSLASAFRQFPVDLDPDDRRHSTIMTTTTTAINGKIQQQQQQEQQQHGKYETSDSLFRRMATEEEQDIDASGLSNPSMKIEISHLGESEYDQPGTVELMINRRVYRVGQSFVSSENNKGRVIYTITTLIPRPRKAVCQRFVLFDDTFVCPKGFEGTHVQLTEDVTVDLSSLKLPYKRSIRKLPLRYEQDNDQQRSFCYYNEEGKIQNHFPQCKPTALDLFAGVGGMSMGLKNAGFDVKFAVENNHLTAATLQANNCSSSNVGHVFVEDVKVFLKRCHQGHPCYPSAGDVDHIHASTPCKGFSRANRNGGKDDLRNNQQTLLFIKAIKHFKPMTATFENVPGLILKDYKRYLQSMVTSLLRMSYQVRVAVLTASLYGDPQNRRRLILWAARKDCVLPSLPIETHGTRWSLSIDTCKDALQALEEHNTCRTSSGVTLID</sequence>
<dbReference type="Pfam" id="PF00145">
    <property type="entry name" value="DNA_methylase"/>
    <property type="match status" value="1"/>
</dbReference>
<dbReference type="PANTHER" id="PTHR10629:SF52">
    <property type="entry name" value="DNA (CYTOSINE-5)-METHYLTRANSFERASE 1"/>
    <property type="match status" value="1"/>
</dbReference>
<keyword evidence="3 4" id="KW-0949">S-adenosyl-L-methionine</keyword>
<dbReference type="NCBIfam" id="TIGR00675">
    <property type="entry name" value="dcm"/>
    <property type="match status" value="1"/>
</dbReference>
<dbReference type="GO" id="GO:0005634">
    <property type="term" value="C:nucleus"/>
    <property type="evidence" value="ECO:0007669"/>
    <property type="project" value="TreeGrafter"/>
</dbReference>
<protein>
    <recommendedName>
        <fullName evidence="6">Cytosine-specific methyltransferase</fullName>
        <ecNumber evidence="6">2.1.1.37</ecNumber>
    </recommendedName>
</protein>
<evidence type="ECO:0000256" key="1">
    <source>
        <dbReference type="ARBA" id="ARBA00022603"/>
    </source>
</evidence>
<dbReference type="InterPro" id="IPR018117">
    <property type="entry name" value="C5_DNA_meth_AS"/>
</dbReference>
<dbReference type="GO" id="GO:0032259">
    <property type="term" value="P:methylation"/>
    <property type="evidence" value="ECO:0007669"/>
    <property type="project" value="UniProtKB-KW"/>
</dbReference>
<dbReference type="Proteomes" id="UP000095751">
    <property type="component" value="Unassembled WGS sequence"/>
</dbReference>
<dbReference type="OrthoDB" id="48846at2759"/>
<dbReference type="Gene3D" id="3.40.50.150">
    <property type="entry name" value="Vaccinia Virus protein VP39"/>
    <property type="match status" value="1"/>
</dbReference>
<evidence type="ECO:0000256" key="5">
    <source>
        <dbReference type="RuleBase" id="RU000416"/>
    </source>
</evidence>
<keyword evidence="8" id="KW-1185">Reference proteome</keyword>
<dbReference type="EMBL" id="KV784359">
    <property type="protein sequence ID" value="OEU15938.1"/>
    <property type="molecule type" value="Genomic_DNA"/>
</dbReference>
<dbReference type="SUPFAM" id="SSF53335">
    <property type="entry name" value="S-adenosyl-L-methionine-dependent methyltransferases"/>
    <property type="match status" value="1"/>
</dbReference>
<feature type="active site" evidence="4">
    <location>
        <position position="469"/>
    </location>
</feature>
<evidence type="ECO:0000256" key="4">
    <source>
        <dbReference type="PROSITE-ProRule" id="PRU01016"/>
    </source>
</evidence>
<evidence type="ECO:0000313" key="7">
    <source>
        <dbReference type="EMBL" id="OEU15938.1"/>
    </source>
</evidence>
<accession>A0A1E7FCN5</accession>
<organism evidence="7 8">
    <name type="scientific">Fragilariopsis cylindrus CCMP1102</name>
    <dbReference type="NCBI Taxonomy" id="635003"/>
    <lineage>
        <taxon>Eukaryota</taxon>
        <taxon>Sar</taxon>
        <taxon>Stramenopiles</taxon>
        <taxon>Ochrophyta</taxon>
        <taxon>Bacillariophyta</taxon>
        <taxon>Bacillariophyceae</taxon>
        <taxon>Bacillariophycidae</taxon>
        <taxon>Bacillariales</taxon>
        <taxon>Bacillariaceae</taxon>
        <taxon>Fragilariopsis</taxon>
    </lineage>
</organism>
<proteinExistence type="inferred from homology"/>
<evidence type="ECO:0000256" key="2">
    <source>
        <dbReference type="ARBA" id="ARBA00022679"/>
    </source>
</evidence>